<organism evidence="5 8">
    <name type="scientific">Sulfolobus acidocaldarius</name>
    <dbReference type="NCBI Taxonomy" id="2285"/>
    <lineage>
        <taxon>Archaea</taxon>
        <taxon>Thermoproteota</taxon>
        <taxon>Thermoprotei</taxon>
        <taxon>Sulfolobales</taxon>
        <taxon>Sulfolobaceae</taxon>
        <taxon>Sulfolobus</taxon>
    </lineage>
</organism>
<evidence type="ECO:0000313" key="8">
    <source>
        <dbReference type="Proteomes" id="UP000065473"/>
    </source>
</evidence>
<dbReference type="InterPro" id="IPR001845">
    <property type="entry name" value="HTH_ArsR_DNA-bd_dom"/>
</dbReference>
<dbReference type="RefSeq" id="WP_011279101.1">
    <property type="nucleotide sequence ID" value="NZ_CP020361.1"/>
</dbReference>
<sequence length="105" mass="12195">MIKIDVNMKSDEVCPVIKAIRLIGSENKLIVLYYLFDEGKGFNELIRLTKLNSKTLSKTLKDLEESGIVYRKVIGDRPFRVKYELTDKGVKLKGIFEELRKWISD</sequence>
<dbReference type="PANTHER" id="PTHR33204">
    <property type="entry name" value="TRANSCRIPTIONAL REGULATOR, MARR FAMILY"/>
    <property type="match status" value="1"/>
</dbReference>
<dbReference type="SUPFAM" id="SSF46785">
    <property type="entry name" value="Winged helix' DNA-binding domain"/>
    <property type="match status" value="1"/>
</dbReference>
<evidence type="ECO:0000313" key="7">
    <source>
        <dbReference type="Proteomes" id="UP000060043"/>
    </source>
</evidence>
<dbReference type="EMBL" id="CP013694">
    <property type="protein sequence ID" value="ALU29629.1"/>
    <property type="molecule type" value="Genomic_DNA"/>
</dbReference>
<dbReference type="OMA" id="GEQRFNE"/>
<dbReference type="PaxDb" id="1435377-SUSAZ_10875"/>
<evidence type="ECO:0000259" key="4">
    <source>
        <dbReference type="PROSITE" id="PS51118"/>
    </source>
</evidence>
<evidence type="ECO:0000313" key="6">
    <source>
        <dbReference type="EMBL" id="ALU32362.1"/>
    </source>
</evidence>
<dbReference type="InterPro" id="IPR036388">
    <property type="entry name" value="WH-like_DNA-bd_sf"/>
</dbReference>
<dbReference type="PROSITE" id="PS51118">
    <property type="entry name" value="HTH_HXLR"/>
    <property type="match status" value="1"/>
</dbReference>
<protein>
    <submittedName>
        <fullName evidence="5">HxlR family transcriptional regulator</fullName>
    </submittedName>
</protein>
<dbReference type="OrthoDB" id="10490at2157"/>
<accession>A0A0U2NAK0</accession>
<dbReference type="SMART" id="SM00418">
    <property type="entry name" value="HTH_ARSR"/>
    <property type="match status" value="1"/>
</dbReference>
<dbReference type="EMBL" id="CP013695">
    <property type="protein sequence ID" value="ALU32362.1"/>
    <property type="molecule type" value="Genomic_DNA"/>
</dbReference>
<evidence type="ECO:0000256" key="3">
    <source>
        <dbReference type="ARBA" id="ARBA00023163"/>
    </source>
</evidence>
<dbReference type="InterPro" id="IPR011991">
    <property type="entry name" value="ArsR-like_HTH"/>
</dbReference>
<dbReference type="STRING" id="1435377.SUSAZ_10875"/>
<dbReference type="Pfam" id="PF01638">
    <property type="entry name" value="HxlR"/>
    <property type="match status" value="1"/>
</dbReference>
<proteinExistence type="predicted"/>
<dbReference type="Gene3D" id="1.10.10.10">
    <property type="entry name" value="Winged helix-like DNA-binding domain superfamily/Winged helix DNA-binding domain"/>
    <property type="match status" value="1"/>
</dbReference>
<keyword evidence="2" id="KW-0238">DNA-binding</keyword>
<dbReference type="Proteomes" id="UP000060043">
    <property type="component" value="Chromosome"/>
</dbReference>
<feature type="domain" description="HTH hxlR-type" evidence="4">
    <location>
        <begin position="14"/>
        <end position="105"/>
    </location>
</feature>
<dbReference type="Proteomes" id="UP000065473">
    <property type="component" value="Chromosome"/>
</dbReference>
<evidence type="ECO:0000313" key="5">
    <source>
        <dbReference type="EMBL" id="ALU29629.1"/>
    </source>
</evidence>
<keyword evidence="3" id="KW-0804">Transcription</keyword>
<dbReference type="AlphaFoldDB" id="A0A0U2NAK0"/>
<name>A0A0U2NAK0_9CREN</name>
<reference evidence="7 8" key="1">
    <citation type="submission" date="2015-12" db="EMBL/GenBank/DDBJ databases">
        <title>A stable core within a dynamic pangenome in Sulfolobus acidocaldarius.</title>
        <authorList>
            <person name="Anderson R."/>
            <person name="Kouris A."/>
            <person name="Seward C."/>
            <person name="Campbell K."/>
            <person name="Whitaker R."/>
        </authorList>
    </citation>
    <scope>NUCLEOTIDE SEQUENCE [LARGE SCALE GENOMIC DNA]</scope>
    <source>
        <strain evidence="5 8">GG12-C01-09</strain>
        <strain evidence="6 7">NG05B_CO5_07</strain>
    </source>
</reference>
<dbReference type="InterPro" id="IPR036390">
    <property type="entry name" value="WH_DNA-bd_sf"/>
</dbReference>
<dbReference type="GeneID" id="14550475"/>
<dbReference type="GO" id="GO:0003677">
    <property type="term" value="F:DNA binding"/>
    <property type="evidence" value="ECO:0007669"/>
    <property type="project" value="UniProtKB-KW"/>
</dbReference>
<evidence type="ECO:0000256" key="1">
    <source>
        <dbReference type="ARBA" id="ARBA00023015"/>
    </source>
</evidence>
<gene>
    <name evidence="5" type="ORF">ATY89_06535</name>
    <name evidence="6" type="ORF">ATZ20_09560</name>
</gene>
<evidence type="ECO:0000256" key="2">
    <source>
        <dbReference type="ARBA" id="ARBA00023125"/>
    </source>
</evidence>
<keyword evidence="1" id="KW-0805">Transcription regulation</keyword>
<dbReference type="CDD" id="cd00090">
    <property type="entry name" value="HTH_ARSR"/>
    <property type="match status" value="1"/>
</dbReference>
<dbReference type="InterPro" id="IPR002577">
    <property type="entry name" value="HTH_HxlR"/>
</dbReference>
<dbReference type="GO" id="GO:0003700">
    <property type="term" value="F:DNA-binding transcription factor activity"/>
    <property type="evidence" value="ECO:0007669"/>
    <property type="project" value="InterPro"/>
</dbReference>
<dbReference type="PANTHER" id="PTHR33204:SF18">
    <property type="entry name" value="TRANSCRIPTIONAL REGULATORY PROTEIN"/>
    <property type="match status" value="1"/>
</dbReference>